<dbReference type="EMBL" id="CP036455">
    <property type="protein sequence ID" value="QBI52574.1"/>
    <property type="molecule type" value="Genomic_DNA"/>
</dbReference>
<organism evidence="2 3">
    <name type="scientific">Streptomonospora litoralis</name>
    <dbReference type="NCBI Taxonomy" id="2498135"/>
    <lineage>
        <taxon>Bacteria</taxon>
        <taxon>Bacillati</taxon>
        <taxon>Actinomycetota</taxon>
        <taxon>Actinomycetes</taxon>
        <taxon>Streptosporangiales</taxon>
        <taxon>Nocardiopsidaceae</taxon>
        <taxon>Streptomonospora</taxon>
    </lineage>
</organism>
<dbReference type="KEGG" id="strr:EKD16_03820"/>
<protein>
    <submittedName>
        <fullName evidence="2">Uncharacterized protein</fullName>
    </submittedName>
</protein>
<dbReference type="Proteomes" id="UP000292235">
    <property type="component" value="Chromosome"/>
</dbReference>
<reference evidence="2 3" key="1">
    <citation type="submission" date="2019-02" db="EMBL/GenBank/DDBJ databases">
        <authorList>
            <person name="Khodamoradi S."/>
            <person name="Hahnke R.L."/>
            <person name="Kaempfer P."/>
            <person name="Schumann P."/>
            <person name="Rohde M."/>
            <person name="Steinert M."/>
            <person name="Luzhetskyy A."/>
            <person name="Wink J."/>
            <person name="Ruckert C."/>
        </authorList>
    </citation>
    <scope>NUCLEOTIDE SEQUENCE [LARGE SCALE GENOMIC DNA]</scope>
    <source>
        <strain evidence="2 3">M2</strain>
    </source>
</reference>
<keyword evidence="3" id="KW-1185">Reference proteome</keyword>
<dbReference type="AlphaFoldDB" id="A0A4P6Q1I9"/>
<sequence length="452" mass="49135">MQETVASALAQLARSDSRAAQLAETALSTLTDGRNLEALTQHAVQEFCWYVLPVRFSTDSSERLFAARSLGRLFALLGLDRYAAICTSGCTRDILENYRVSHDTGRQAYRRAMRASGVEPPDLPELNWGSTLGSAEISAYQATSASLELAVALDELRPGTPAWRNSQQQQTRAFLTQPDPQGRSRLDRVREERVRAWLSSPSHPHRQRLWPLLGQLISGAETPPNAVTALAPVVRLLDYADDGIGLTQIGYISPSVVRELCTEFGWATSPSPPRSETDSTQLIALHKLLRTMRAVRRSGRRLVLTRRGRLLHDDTESLWHAVAESVLDTDGFAQAATETLLGLLLSRSSRSTGSHARDSGAHTDTDTDADTVEEARLVLADSGWGSEPSGRLPDTQQVGSVLITVTWLLETLGFVAGGDLLGEGGSHQLTKAGHAFSLTAMHRSATTPPTSL</sequence>
<accession>A0A4P6Q1I9</accession>
<dbReference type="OrthoDB" id="3655061at2"/>
<gene>
    <name evidence="2" type="ORF">EKD16_03820</name>
</gene>
<evidence type="ECO:0000313" key="3">
    <source>
        <dbReference type="Proteomes" id="UP000292235"/>
    </source>
</evidence>
<feature type="compositionally biased region" description="Polar residues" evidence="1">
    <location>
        <begin position="163"/>
        <end position="174"/>
    </location>
</feature>
<proteinExistence type="predicted"/>
<evidence type="ECO:0000313" key="2">
    <source>
        <dbReference type="EMBL" id="QBI52574.1"/>
    </source>
</evidence>
<dbReference type="RefSeq" id="WP_131097110.1">
    <property type="nucleotide sequence ID" value="NZ_CP036455.1"/>
</dbReference>
<evidence type="ECO:0000256" key="1">
    <source>
        <dbReference type="SAM" id="MobiDB-lite"/>
    </source>
</evidence>
<name>A0A4P6Q1I9_9ACTN</name>
<feature type="compositionally biased region" description="Basic and acidic residues" evidence="1">
    <location>
        <begin position="355"/>
        <end position="365"/>
    </location>
</feature>
<feature type="region of interest" description="Disordered" evidence="1">
    <location>
        <begin position="160"/>
        <end position="182"/>
    </location>
</feature>
<feature type="region of interest" description="Disordered" evidence="1">
    <location>
        <begin position="350"/>
        <end position="371"/>
    </location>
</feature>